<dbReference type="Proteomes" id="UP000274271">
    <property type="component" value="Unassembled WGS sequence"/>
</dbReference>
<protein>
    <recommendedName>
        <fullName evidence="4">Lipoprotein</fullName>
    </recommendedName>
</protein>
<evidence type="ECO:0008006" key="4">
    <source>
        <dbReference type="Google" id="ProtNLM"/>
    </source>
</evidence>
<keyword evidence="3" id="KW-1185">Reference proteome</keyword>
<gene>
    <name evidence="2" type="ORF">EHT87_23240</name>
</gene>
<proteinExistence type="predicted"/>
<dbReference type="RefSeq" id="WP_124909073.1">
    <property type="nucleotide sequence ID" value="NZ_RQJP01000005.1"/>
</dbReference>
<evidence type="ECO:0000256" key="1">
    <source>
        <dbReference type="SAM" id="SignalP"/>
    </source>
</evidence>
<dbReference type="EMBL" id="RQJP01000005">
    <property type="protein sequence ID" value="RRB11404.1"/>
    <property type="molecule type" value="Genomic_DNA"/>
</dbReference>
<keyword evidence="1" id="KW-0732">Signal</keyword>
<comment type="caution">
    <text evidence="2">The sequence shown here is derived from an EMBL/GenBank/DDBJ whole genome shotgun (WGS) entry which is preliminary data.</text>
</comment>
<dbReference type="OrthoDB" id="959334at2"/>
<accession>A0A3P1CEV2</accession>
<feature type="chain" id="PRO_5018110113" description="Lipoprotein" evidence="1">
    <location>
        <begin position="22"/>
        <end position="120"/>
    </location>
</feature>
<sequence length="120" mass="13225">MKTLTLIFCLPLLMAAACQNAPWDHEVAVSADCPAYAEWKKAAELREVAGTVINEAETSQTSTWLYIRTSDSTRYFACNLPDQARKTGTKVVFNADEFAPPPNVRLAGVPVKLTKLRLVP</sequence>
<dbReference type="PROSITE" id="PS51257">
    <property type="entry name" value="PROKAR_LIPOPROTEIN"/>
    <property type="match status" value="1"/>
</dbReference>
<feature type="signal peptide" evidence="1">
    <location>
        <begin position="1"/>
        <end position="21"/>
    </location>
</feature>
<reference evidence="2 3" key="1">
    <citation type="submission" date="2018-11" db="EMBL/GenBank/DDBJ databases">
        <authorList>
            <person name="Zhou Z."/>
            <person name="Wang G."/>
        </authorList>
    </citation>
    <scope>NUCLEOTIDE SEQUENCE [LARGE SCALE GENOMIC DNA]</scope>
    <source>
        <strain evidence="2 3">KCTC42998</strain>
    </source>
</reference>
<evidence type="ECO:0000313" key="2">
    <source>
        <dbReference type="EMBL" id="RRB11404.1"/>
    </source>
</evidence>
<dbReference type="AlphaFoldDB" id="A0A3P1CEV2"/>
<organism evidence="2 3">
    <name type="scientific">Larkinella knui</name>
    <dbReference type="NCBI Taxonomy" id="2025310"/>
    <lineage>
        <taxon>Bacteria</taxon>
        <taxon>Pseudomonadati</taxon>
        <taxon>Bacteroidota</taxon>
        <taxon>Cytophagia</taxon>
        <taxon>Cytophagales</taxon>
        <taxon>Spirosomataceae</taxon>
        <taxon>Larkinella</taxon>
    </lineage>
</organism>
<evidence type="ECO:0000313" key="3">
    <source>
        <dbReference type="Proteomes" id="UP000274271"/>
    </source>
</evidence>
<name>A0A3P1CEV2_9BACT</name>